<dbReference type="EMBL" id="REGN01006697">
    <property type="protein sequence ID" value="RNA08568.1"/>
    <property type="molecule type" value="Genomic_DNA"/>
</dbReference>
<proteinExistence type="predicted"/>
<protein>
    <submittedName>
        <fullName evidence="1">Uncharacterized protein</fullName>
    </submittedName>
</protein>
<comment type="caution">
    <text evidence="1">The sequence shown here is derived from an EMBL/GenBank/DDBJ whole genome shotgun (WGS) entry which is preliminary data.</text>
</comment>
<sequence>MIYIKFQDYQLLKKIQKLHLENKTELCGELLANFILIAVGSIPADVSTGVRESVVGCLLVGKMVDWTEFWLNSR</sequence>
<evidence type="ECO:0000313" key="2">
    <source>
        <dbReference type="Proteomes" id="UP000276133"/>
    </source>
</evidence>
<dbReference type="AlphaFoldDB" id="A0A3M7QC89"/>
<name>A0A3M7QC89_BRAPC</name>
<dbReference type="Proteomes" id="UP000276133">
    <property type="component" value="Unassembled WGS sequence"/>
</dbReference>
<keyword evidence="2" id="KW-1185">Reference proteome</keyword>
<evidence type="ECO:0000313" key="1">
    <source>
        <dbReference type="EMBL" id="RNA08568.1"/>
    </source>
</evidence>
<accession>A0A3M7QC89</accession>
<gene>
    <name evidence="1" type="ORF">BpHYR1_011028</name>
</gene>
<reference evidence="1 2" key="1">
    <citation type="journal article" date="2018" name="Sci. Rep.">
        <title>Genomic signatures of local adaptation to the degree of environmental predictability in rotifers.</title>
        <authorList>
            <person name="Franch-Gras L."/>
            <person name="Hahn C."/>
            <person name="Garcia-Roger E.M."/>
            <person name="Carmona M.J."/>
            <person name="Serra M."/>
            <person name="Gomez A."/>
        </authorList>
    </citation>
    <scope>NUCLEOTIDE SEQUENCE [LARGE SCALE GENOMIC DNA]</scope>
    <source>
        <strain evidence="1">HYR1</strain>
    </source>
</reference>
<organism evidence="1 2">
    <name type="scientific">Brachionus plicatilis</name>
    <name type="common">Marine rotifer</name>
    <name type="synonym">Brachionus muelleri</name>
    <dbReference type="NCBI Taxonomy" id="10195"/>
    <lineage>
        <taxon>Eukaryota</taxon>
        <taxon>Metazoa</taxon>
        <taxon>Spiralia</taxon>
        <taxon>Gnathifera</taxon>
        <taxon>Rotifera</taxon>
        <taxon>Eurotatoria</taxon>
        <taxon>Monogononta</taxon>
        <taxon>Pseudotrocha</taxon>
        <taxon>Ploima</taxon>
        <taxon>Brachionidae</taxon>
        <taxon>Brachionus</taxon>
    </lineage>
</organism>